<name>A0A3N1XPF9_9FIRM</name>
<keyword evidence="3" id="KW-1185">Reference proteome</keyword>
<protein>
    <submittedName>
        <fullName evidence="2">Type III restriction enzyme</fullName>
    </submittedName>
</protein>
<evidence type="ECO:0000259" key="1">
    <source>
        <dbReference type="Pfam" id="PF04851"/>
    </source>
</evidence>
<dbReference type="Proteomes" id="UP000273083">
    <property type="component" value="Unassembled WGS sequence"/>
</dbReference>
<dbReference type="Pfam" id="PF04851">
    <property type="entry name" value="ResIII"/>
    <property type="match status" value="1"/>
</dbReference>
<dbReference type="RefSeq" id="WP_170164292.1">
    <property type="nucleotide sequence ID" value="NZ_RJVG01000004.1"/>
</dbReference>
<accession>A0A3N1XPF9</accession>
<dbReference type="InterPro" id="IPR006935">
    <property type="entry name" value="Helicase/UvrB_N"/>
</dbReference>
<evidence type="ECO:0000313" key="2">
    <source>
        <dbReference type="EMBL" id="ROR28506.1"/>
    </source>
</evidence>
<dbReference type="GO" id="GO:0016787">
    <property type="term" value="F:hydrolase activity"/>
    <property type="evidence" value="ECO:0007669"/>
    <property type="project" value="InterPro"/>
</dbReference>
<dbReference type="InterPro" id="IPR027417">
    <property type="entry name" value="P-loop_NTPase"/>
</dbReference>
<dbReference type="GO" id="GO:0005524">
    <property type="term" value="F:ATP binding"/>
    <property type="evidence" value="ECO:0007669"/>
    <property type="project" value="InterPro"/>
</dbReference>
<dbReference type="Gene3D" id="3.40.50.300">
    <property type="entry name" value="P-loop containing nucleotide triphosphate hydrolases"/>
    <property type="match status" value="2"/>
</dbReference>
<comment type="caution">
    <text evidence="2">The sequence shown here is derived from an EMBL/GenBank/DDBJ whole genome shotgun (WGS) entry which is preliminary data.</text>
</comment>
<dbReference type="GO" id="GO:0003677">
    <property type="term" value="F:DNA binding"/>
    <property type="evidence" value="ECO:0007669"/>
    <property type="project" value="InterPro"/>
</dbReference>
<dbReference type="EMBL" id="RJVG01000004">
    <property type="protein sequence ID" value="ROR28506.1"/>
    <property type="molecule type" value="Genomic_DNA"/>
</dbReference>
<evidence type="ECO:0000313" key="3">
    <source>
        <dbReference type="Proteomes" id="UP000273083"/>
    </source>
</evidence>
<dbReference type="Gene3D" id="3.40.91.30">
    <property type="match status" value="1"/>
</dbReference>
<proteinExistence type="predicted"/>
<organism evidence="2 3">
    <name type="scientific">Mobilisporobacter senegalensis</name>
    <dbReference type="NCBI Taxonomy" id="1329262"/>
    <lineage>
        <taxon>Bacteria</taxon>
        <taxon>Bacillati</taxon>
        <taxon>Bacillota</taxon>
        <taxon>Clostridia</taxon>
        <taxon>Lachnospirales</taxon>
        <taxon>Lachnospiraceae</taxon>
        <taxon>Mobilisporobacter</taxon>
    </lineage>
</organism>
<reference evidence="2 3" key="1">
    <citation type="submission" date="2018-11" db="EMBL/GenBank/DDBJ databases">
        <title>Genomic Encyclopedia of Type Strains, Phase IV (KMG-IV): sequencing the most valuable type-strain genomes for metagenomic binning, comparative biology and taxonomic classification.</title>
        <authorList>
            <person name="Goeker M."/>
        </authorList>
    </citation>
    <scope>NUCLEOTIDE SEQUENCE [LARGE SCALE GENOMIC DNA]</scope>
    <source>
        <strain evidence="2 3">DSM 26537</strain>
    </source>
</reference>
<feature type="domain" description="Helicase/UvrB N-terminal" evidence="1">
    <location>
        <begin position="2"/>
        <end position="201"/>
    </location>
</feature>
<gene>
    <name evidence="2" type="ORF">EDD66_10488</name>
</gene>
<sequence length="764" mass="87104">MELKNFQIEASEQIANRYCKYMQAPLMIRKDEVVPFYQNLSAITGAGKTLILADTIEQIRVMANTQPIVLWLSKGKVVVGQTLENLANGKYAENITEYVVKPLLDCKEQDILDDEKGIILVATVGKFNQKDKENGDRRIFKTGFDNANQSLWGLLKQRRNFNNIKRELIIVYDEGHNLSDQQLGLLLDLKPDTLIAASATTKVPKKLENYINRLKNDNDMEDKDLIVAISNKRVVDSGLIKKHISIGGYMTPMEIAISNMLIDMKDTEQACEKYGCDFRPKAIYVSNTNALLQTSQLDDILVPFTERKARPIQIWRYLTEQGVKPEEIAVYCNLKFDNKFPKPNNFNLFNGGEDDYDEFINGDYKHIIFNQSLQEGWDDPSCYFAYIDKDMGSNTQVTQIIGRVLRQPNGQHYPDEKLNMASFYIKTDEKDVFKTIIEDVKNTLTIEIPEIAISYKSTDGNKKIRATIEPKLEIDIPDVAIDSEKAEKEIAHLIEIMNDYSVDEINTVGKGTTIKAVAEIGKNKKIKEVEVQTGHSNRVSVRWLFRRELNKLAKGAVGLCDLSIPKFDALIEYSSNATSYVREYAKKIAEVYRKKSNILQNPLDTSAVGEVFISGTGYDFVNSLHSRYSDFNEFELRFARELDKTGLLWMRNPQNGFLKIPLLDGKGTNNFNPDFVVWGENVIFALDTKGNHLIQADSERKLFFVEKVCDGPDLQIRLISEKKYNDKGEVVDNDGYTVWMIHQGKICPIYCATLTETIEVCTRR</sequence>
<dbReference type="SUPFAM" id="SSF52540">
    <property type="entry name" value="P-loop containing nucleoside triphosphate hydrolases"/>
    <property type="match status" value="2"/>
</dbReference>
<dbReference type="AlphaFoldDB" id="A0A3N1XPF9"/>